<gene>
    <name evidence="2" type="ORF">KIPB_000140</name>
</gene>
<dbReference type="AlphaFoldDB" id="A0A391NZI6"/>
<evidence type="ECO:0000313" key="3">
    <source>
        <dbReference type="Proteomes" id="UP000265618"/>
    </source>
</evidence>
<dbReference type="PANTHER" id="PTHR33418:SF1">
    <property type="entry name" value="HELICASE-ASSOCIATED DOMAIN-CONTAINING PROTEIN"/>
    <property type="match status" value="1"/>
</dbReference>
<reference evidence="2 3" key="1">
    <citation type="journal article" date="2018" name="PLoS ONE">
        <title>The draft genome of Kipferlia bialata reveals reductive genome evolution in fornicate parasites.</title>
        <authorList>
            <person name="Tanifuji G."/>
            <person name="Takabayashi S."/>
            <person name="Kume K."/>
            <person name="Takagi M."/>
            <person name="Nakayama T."/>
            <person name="Kamikawa R."/>
            <person name="Inagaki Y."/>
            <person name="Hashimoto T."/>
        </authorList>
    </citation>
    <scope>NUCLEOTIDE SEQUENCE [LARGE SCALE GENOMIC DNA]</scope>
    <source>
        <strain evidence="2">NY0173</strain>
    </source>
</reference>
<evidence type="ECO:0000259" key="1">
    <source>
        <dbReference type="Pfam" id="PF03457"/>
    </source>
</evidence>
<protein>
    <recommendedName>
        <fullName evidence="1">Helicase-associated domain-containing protein</fullName>
    </recommendedName>
</protein>
<accession>A0A391NZI6</accession>
<dbReference type="Pfam" id="PF03457">
    <property type="entry name" value="HA"/>
    <property type="match status" value="1"/>
</dbReference>
<organism evidence="2 3">
    <name type="scientific">Kipferlia bialata</name>
    <dbReference type="NCBI Taxonomy" id="797122"/>
    <lineage>
        <taxon>Eukaryota</taxon>
        <taxon>Metamonada</taxon>
        <taxon>Carpediemonas-like organisms</taxon>
        <taxon>Kipferlia</taxon>
    </lineage>
</organism>
<dbReference type="Gene3D" id="6.10.140.530">
    <property type="match status" value="1"/>
</dbReference>
<sequence length="83" mass="9434">MGSCRVRRLGAVDGLVWNVLAARWQGNLEQLRDYMAQHPGTVPAQKDGALGRWVKTQRRQRAKGKMDKSRVDRLDAIGFIWEG</sequence>
<dbReference type="InterPro" id="IPR005114">
    <property type="entry name" value="Helicase_assoc"/>
</dbReference>
<proteinExistence type="predicted"/>
<dbReference type="OrthoDB" id="498381at2759"/>
<feature type="domain" description="Helicase-associated" evidence="1">
    <location>
        <begin position="22"/>
        <end position="79"/>
    </location>
</feature>
<dbReference type="Proteomes" id="UP000265618">
    <property type="component" value="Unassembled WGS sequence"/>
</dbReference>
<dbReference type="EMBL" id="BDIP01000014">
    <property type="protein sequence ID" value="GCA61952.1"/>
    <property type="molecule type" value="Genomic_DNA"/>
</dbReference>
<evidence type="ECO:0000313" key="2">
    <source>
        <dbReference type="EMBL" id="GCA61952.1"/>
    </source>
</evidence>
<comment type="caution">
    <text evidence="2">The sequence shown here is derived from an EMBL/GenBank/DDBJ whole genome shotgun (WGS) entry which is preliminary data.</text>
</comment>
<dbReference type="PANTHER" id="PTHR33418">
    <property type="entry name" value="HELICASE-ASSOCIATED"/>
    <property type="match status" value="1"/>
</dbReference>
<name>A0A391NZI6_9EUKA</name>
<keyword evidence="3" id="KW-1185">Reference proteome</keyword>